<dbReference type="EMBL" id="MU167544">
    <property type="protein sequence ID" value="KAG0139665.1"/>
    <property type="molecule type" value="Genomic_DNA"/>
</dbReference>
<dbReference type="Proteomes" id="UP000886653">
    <property type="component" value="Unassembled WGS sequence"/>
</dbReference>
<organism evidence="1 2">
    <name type="scientific">Cronartium quercuum f. sp. fusiforme G11</name>
    <dbReference type="NCBI Taxonomy" id="708437"/>
    <lineage>
        <taxon>Eukaryota</taxon>
        <taxon>Fungi</taxon>
        <taxon>Dikarya</taxon>
        <taxon>Basidiomycota</taxon>
        <taxon>Pucciniomycotina</taxon>
        <taxon>Pucciniomycetes</taxon>
        <taxon>Pucciniales</taxon>
        <taxon>Coleosporiaceae</taxon>
        <taxon>Cronartium</taxon>
    </lineage>
</organism>
<evidence type="ECO:0000313" key="2">
    <source>
        <dbReference type="Proteomes" id="UP000886653"/>
    </source>
</evidence>
<dbReference type="AlphaFoldDB" id="A0A9P6N5I1"/>
<keyword evidence="2" id="KW-1185">Reference proteome</keyword>
<gene>
    <name evidence="1" type="ORF">CROQUDRAFT_101236</name>
</gene>
<proteinExistence type="predicted"/>
<accession>A0A9P6N5I1</accession>
<evidence type="ECO:0000313" key="1">
    <source>
        <dbReference type="EMBL" id="KAG0139665.1"/>
    </source>
</evidence>
<comment type="caution">
    <text evidence="1">The sequence shown here is derived from an EMBL/GenBank/DDBJ whole genome shotgun (WGS) entry which is preliminary data.</text>
</comment>
<reference evidence="1" key="1">
    <citation type="submission" date="2013-11" db="EMBL/GenBank/DDBJ databases">
        <title>Genome sequence of the fusiform rust pathogen reveals effectors for host alternation and coevolution with pine.</title>
        <authorList>
            <consortium name="DOE Joint Genome Institute"/>
            <person name="Smith K."/>
            <person name="Pendleton A."/>
            <person name="Kubisiak T."/>
            <person name="Anderson C."/>
            <person name="Salamov A."/>
            <person name="Aerts A."/>
            <person name="Riley R."/>
            <person name="Clum A."/>
            <person name="Lindquist E."/>
            <person name="Ence D."/>
            <person name="Campbell M."/>
            <person name="Kronenberg Z."/>
            <person name="Feau N."/>
            <person name="Dhillon B."/>
            <person name="Hamelin R."/>
            <person name="Burleigh J."/>
            <person name="Smith J."/>
            <person name="Yandell M."/>
            <person name="Nelson C."/>
            <person name="Grigoriev I."/>
            <person name="Davis J."/>
        </authorList>
    </citation>
    <scope>NUCLEOTIDE SEQUENCE</scope>
    <source>
        <strain evidence="1">G11</strain>
    </source>
</reference>
<sequence>MVAAQLLGCTGDSTNVVTGSSLKLAGQARTISEEPVTTFVKSTVGNHVKVVFKSVSVL</sequence>
<name>A0A9P6N5I1_9BASI</name>
<protein>
    <submittedName>
        <fullName evidence="1">Uncharacterized protein</fullName>
    </submittedName>
</protein>